<dbReference type="PANTHER" id="PTHR11669">
    <property type="entry name" value="REPLICATION FACTOR C / DNA POLYMERASE III GAMMA-TAU SUBUNIT"/>
    <property type="match status" value="1"/>
</dbReference>
<dbReference type="NCBIfam" id="TIGR00678">
    <property type="entry name" value="holB"/>
    <property type="match status" value="1"/>
</dbReference>
<dbReference type="STRING" id="156889.Mmc1_1869"/>
<proteinExistence type="predicted"/>
<keyword evidence="2" id="KW-1185">Reference proteome</keyword>
<keyword evidence="1" id="KW-0548">Nucleotidyltransferase</keyword>
<dbReference type="SUPFAM" id="SSF52540">
    <property type="entry name" value="P-loop containing nucleoside triphosphate hydrolases"/>
    <property type="match status" value="1"/>
</dbReference>
<dbReference type="PANTHER" id="PTHR11669:SF8">
    <property type="entry name" value="DNA POLYMERASE III SUBUNIT DELTA"/>
    <property type="match status" value="1"/>
</dbReference>
<sequence length="343" mass="37878">MSRFEQIMGQQEAMDALTGAVRTGRLAHGLLFYGPAGVGKRLTARALVRRTLCQQVAEGALNAAGDRLLDGCGVCASCKRVEGGGHPDLLWMEKEQGRTRLRVDQIRELAQFVALTPLLSPYKVAVIDEVSLMNASAANALLKTLEEPPPHSLLILTTCTPGALLPTIRSRCQAVRFVPLDEQTLGQLLRQHTSLEPGMVESAMEMAGGSIGRALELCDGTLLNQRQELWQGLVLLQRGAGLDTVCEMAAQWGSAERFENTVMLLEFWFQNHIRASLRDYDPSVNQQELQASNRAWLSLAQQFACMVDEARIFNLNRPLMLEHLFIRISRLATQEGCLPSVRS</sequence>
<protein>
    <submittedName>
        <fullName evidence="1">DNA polymerase III, delta prime subunit</fullName>
        <ecNumber evidence="1">2.7.7.7</ecNumber>
    </submittedName>
</protein>
<dbReference type="GO" id="GO:0008408">
    <property type="term" value="F:3'-5' exonuclease activity"/>
    <property type="evidence" value="ECO:0007669"/>
    <property type="project" value="InterPro"/>
</dbReference>
<dbReference type="CDD" id="cd00009">
    <property type="entry name" value="AAA"/>
    <property type="match status" value="1"/>
</dbReference>
<gene>
    <name evidence="1" type="ordered locus">Mmc1_1869</name>
</gene>
<dbReference type="HOGENOM" id="CLU_006229_4_3_5"/>
<dbReference type="AlphaFoldDB" id="A0L8T4"/>
<evidence type="ECO:0000313" key="1">
    <source>
        <dbReference type="EMBL" id="ABK44377.1"/>
    </source>
</evidence>
<dbReference type="EMBL" id="CP000471">
    <property type="protein sequence ID" value="ABK44377.1"/>
    <property type="molecule type" value="Genomic_DNA"/>
</dbReference>
<dbReference type="Pfam" id="PF13177">
    <property type="entry name" value="DNA_pol3_delta2"/>
    <property type="match status" value="1"/>
</dbReference>
<dbReference type="GO" id="GO:0003887">
    <property type="term" value="F:DNA-directed DNA polymerase activity"/>
    <property type="evidence" value="ECO:0007669"/>
    <property type="project" value="UniProtKB-EC"/>
</dbReference>
<dbReference type="EC" id="2.7.7.7" evidence="1"/>
<accession>A0L8T4</accession>
<organism evidence="1 2">
    <name type="scientific">Magnetococcus marinus (strain ATCC BAA-1437 / JCM 17883 / MC-1)</name>
    <dbReference type="NCBI Taxonomy" id="156889"/>
    <lineage>
        <taxon>Bacteria</taxon>
        <taxon>Pseudomonadati</taxon>
        <taxon>Pseudomonadota</taxon>
        <taxon>Magnetococcia</taxon>
        <taxon>Magnetococcales</taxon>
        <taxon>Magnetococcaceae</taxon>
        <taxon>Magnetococcus</taxon>
    </lineage>
</organism>
<dbReference type="GO" id="GO:0006261">
    <property type="term" value="P:DNA-templated DNA replication"/>
    <property type="evidence" value="ECO:0007669"/>
    <property type="project" value="TreeGrafter"/>
</dbReference>
<dbReference type="OrthoDB" id="9811073at2"/>
<dbReference type="eggNOG" id="COG2812">
    <property type="taxonomic scope" value="Bacteria"/>
</dbReference>
<dbReference type="RefSeq" id="WP_011713521.1">
    <property type="nucleotide sequence ID" value="NC_008576.1"/>
</dbReference>
<reference evidence="1 2" key="2">
    <citation type="journal article" date="2012" name="Int. J. Syst. Evol. Microbiol.">
        <title>Magnetococcus marinus gen. nov., sp. nov., a marine, magnetotactic bacterium that represents a novel lineage (Magnetococcaceae fam. nov.; Magnetococcales ord. nov.) at the base of the Alphaproteobacteria.</title>
        <authorList>
            <person name="Bazylinski D.A."/>
            <person name="Williams T.J."/>
            <person name="Lefevre C.T."/>
            <person name="Berg R.J."/>
            <person name="Zhang C.L."/>
            <person name="Bowser S.S."/>
            <person name="Dean A.J."/>
            <person name="Beveridge T.J."/>
        </authorList>
    </citation>
    <scope>NUCLEOTIDE SEQUENCE [LARGE SCALE GENOMIC DNA]</scope>
    <source>
        <strain evidence="2">ATCC BAA-1437 / JCM 17883 / MC-1</strain>
    </source>
</reference>
<dbReference type="InterPro" id="IPR004622">
    <property type="entry name" value="DNA_pol_HolB"/>
</dbReference>
<dbReference type="Proteomes" id="UP000002586">
    <property type="component" value="Chromosome"/>
</dbReference>
<dbReference type="Gene3D" id="3.40.50.300">
    <property type="entry name" value="P-loop containing nucleotide triphosphate hydrolases"/>
    <property type="match status" value="1"/>
</dbReference>
<dbReference type="KEGG" id="mgm:Mmc1_1869"/>
<name>A0L8T4_MAGMM</name>
<keyword evidence="1" id="KW-0808">Transferase</keyword>
<reference evidence="2" key="1">
    <citation type="journal article" date="2009" name="Appl. Environ. Microbiol.">
        <title>Complete genome sequence of the chemolithoautotrophic marine magnetotactic coccus strain MC-1.</title>
        <authorList>
            <person name="Schubbe S."/>
            <person name="Williams T.J."/>
            <person name="Xie G."/>
            <person name="Kiss H.E."/>
            <person name="Brettin T.S."/>
            <person name="Martinez D."/>
            <person name="Ross C.A."/>
            <person name="Schuler D."/>
            <person name="Cox B.L."/>
            <person name="Nealson K.H."/>
            <person name="Bazylinski D.A."/>
        </authorList>
    </citation>
    <scope>NUCLEOTIDE SEQUENCE [LARGE SCALE GENOMIC DNA]</scope>
    <source>
        <strain evidence="2">ATCC BAA-1437 / JCM 17883 / MC-1</strain>
    </source>
</reference>
<dbReference type="InterPro" id="IPR027417">
    <property type="entry name" value="P-loop_NTPase"/>
</dbReference>
<dbReference type="InterPro" id="IPR050238">
    <property type="entry name" value="DNA_Rep/Repair_Clamp_Loader"/>
</dbReference>
<evidence type="ECO:0000313" key="2">
    <source>
        <dbReference type="Proteomes" id="UP000002586"/>
    </source>
</evidence>